<sequence length="176" mass="19785">MLALLSRYLTAHFLLAVVLFTSGAKSIWLGPIGIEAQDFAKCLGPQKTFSSISLEHAGDVWDITCRSDPLTVHLNECYWSGFQNEYSNSLNFQCSANHVITEIEKLYDQNLEDLRLNFKCCTGNGKIKSLSNLEFLGLLDNMKKKHANCNINIKKRSANTLTSLLGIQKQRIELLT</sequence>
<dbReference type="AlphaFoldDB" id="A0AAV4J723"/>
<dbReference type="InterPro" id="IPR026645">
    <property type="entry name" value="Dermatopontin"/>
</dbReference>
<protein>
    <submittedName>
        <fullName evidence="6">Hemagglutinin/amebocyte aggregation factor</fullName>
    </submittedName>
</protein>
<feature type="chain" id="PRO_5043450275" evidence="5">
    <location>
        <begin position="27"/>
        <end position="176"/>
    </location>
</feature>
<evidence type="ECO:0000256" key="5">
    <source>
        <dbReference type="SAM" id="SignalP"/>
    </source>
</evidence>
<evidence type="ECO:0000256" key="1">
    <source>
        <dbReference type="ARBA" id="ARBA00004613"/>
    </source>
</evidence>
<organism evidence="6 7">
    <name type="scientific">Elysia marginata</name>
    <dbReference type="NCBI Taxonomy" id="1093978"/>
    <lineage>
        <taxon>Eukaryota</taxon>
        <taxon>Metazoa</taxon>
        <taxon>Spiralia</taxon>
        <taxon>Lophotrochozoa</taxon>
        <taxon>Mollusca</taxon>
        <taxon>Gastropoda</taxon>
        <taxon>Heterobranchia</taxon>
        <taxon>Euthyneura</taxon>
        <taxon>Panpulmonata</taxon>
        <taxon>Sacoglossa</taxon>
        <taxon>Placobranchoidea</taxon>
        <taxon>Plakobranchidae</taxon>
        <taxon>Elysia</taxon>
    </lineage>
</organism>
<keyword evidence="7" id="KW-1185">Reference proteome</keyword>
<reference evidence="6 7" key="1">
    <citation type="journal article" date="2021" name="Elife">
        <title>Chloroplast acquisition without the gene transfer in kleptoplastic sea slugs, Plakobranchus ocellatus.</title>
        <authorList>
            <person name="Maeda T."/>
            <person name="Takahashi S."/>
            <person name="Yoshida T."/>
            <person name="Shimamura S."/>
            <person name="Takaki Y."/>
            <person name="Nagai Y."/>
            <person name="Toyoda A."/>
            <person name="Suzuki Y."/>
            <person name="Arimoto A."/>
            <person name="Ishii H."/>
            <person name="Satoh N."/>
            <person name="Nishiyama T."/>
            <person name="Hasebe M."/>
            <person name="Maruyama T."/>
            <person name="Minagawa J."/>
            <person name="Obokata J."/>
            <person name="Shigenobu S."/>
        </authorList>
    </citation>
    <scope>NUCLEOTIDE SEQUENCE [LARGE SCALE GENOMIC DNA]</scope>
</reference>
<dbReference type="GO" id="GO:0005615">
    <property type="term" value="C:extracellular space"/>
    <property type="evidence" value="ECO:0007669"/>
    <property type="project" value="TreeGrafter"/>
</dbReference>
<proteinExistence type="inferred from homology"/>
<dbReference type="PANTHER" id="PTHR15040">
    <property type="entry name" value="DERMATOPONTIN-RELATED"/>
    <property type="match status" value="1"/>
</dbReference>
<gene>
    <name evidence="6" type="ORF">ElyMa_001526800</name>
</gene>
<dbReference type="EMBL" id="BMAT01003000">
    <property type="protein sequence ID" value="GFS18603.1"/>
    <property type="molecule type" value="Genomic_DNA"/>
</dbReference>
<dbReference type="Proteomes" id="UP000762676">
    <property type="component" value="Unassembled WGS sequence"/>
</dbReference>
<comment type="caution">
    <text evidence="6">The sequence shown here is derived from an EMBL/GenBank/DDBJ whole genome shotgun (WGS) entry which is preliminary data.</text>
</comment>
<accession>A0AAV4J723</accession>
<evidence type="ECO:0000256" key="3">
    <source>
        <dbReference type="ARBA" id="ARBA00022525"/>
    </source>
</evidence>
<dbReference type="GO" id="GO:0030199">
    <property type="term" value="P:collagen fibril organization"/>
    <property type="evidence" value="ECO:0007669"/>
    <property type="project" value="TreeGrafter"/>
</dbReference>
<comment type="similarity">
    <text evidence="2">Belongs to the dermatopontin family.</text>
</comment>
<evidence type="ECO:0000313" key="6">
    <source>
        <dbReference type="EMBL" id="GFS18603.1"/>
    </source>
</evidence>
<dbReference type="Pfam" id="PF14704">
    <property type="entry name" value="DERM"/>
    <property type="match status" value="1"/>
</dbReference>
<name>A0AAV4J723_9GAST</name>
<keyword evidence="4" id="KW-1015">Disulfide bond</keyword>
<dbReference type="GO" id="GO:0031012">
    <property type="term" value="C:extracellular matrix"/>
    <property type="evidence" value="ECO:0007669"/>
    <property type="project" value="TreeGrafter"/>
</dbReference>
<keyword evidence="3" id="KW-0964">Secreted</keyword>
<keyword evidence="5" id="KW-0732">Signal</keyword>
<comment type="subcellular location">
    <subcellularLocation>
        <location evidence="1">Secreted</location>
    </subcellularLocation>
</comment>
<evidence type="ECO:0000313" key="7">
    <source>
        <dbReference type="Proteomes" id="UP000762676"/>
    </source>
</evidence>
<feature type="signal peptide" evidence="5">
    <location>
        <begin position="1"/>
        <end position="26"/>
    </location>
</feature>
<evidence type="ECO:0000256" key="4">
    <source>
        <dbReference type="ARBA" id="ARBA00023157"/>
    </source>
</evidence>
<dbReference type="PANTHER" id="PTHR15040:SF1">
    <property type="entry name" value="DERMATOPONTIN-LIKE ISOFORM X1"/>
    <property type="match status" value="1"/>
</dbReference>
<evidence type="ECO:0000256" key="2">
    <source>
        <dbReference type="ARBA" id="ARBA00008712"/>
    </source>
</evidence>